<keyword evidence="2" id="KW-1185">Reference proteome</keyword>
<dbReference type="EMBL" id="CM041543">
    <property type="protein sequence ID" value="KAI3364616.1"/>
    <property type="molecule type" value="Genomic_DNA"/>
</dbReference>
<dbReference type="Proteomes" id="UP000831701">
    <property type="component" value="Chromosome 13"/>
</dbReference>
<reference evidence="1" key="1">
    <citation type="submission" date="2022-04" db="EMBL/GenBank/DDBJ databases">
        <title>Jade perch genome.</title>
        <authorList>
            <person name="Chao B."/>
        </authorList>
    </citation>
    <scope>NUCLEOTIDE SEQUENCE</scope>
    <source>
        <strain evidence="1">CB-2022</strain>
    </source>
</reference>
<organism evidence="1 2">
    <name type="scientific">Scortum barcoo</name>
    <name type="common">barcoo grunter</name>
    <dbReference type="NCBI Taxonomy" id="214431"/>
    <lineage>
        <taxon>Eukaryota</taxon>
        <taxon>Metazoa</taxon>
        <taxon>Chordata</taxon>
        <taxon>Craniata</taxon>
        <taxon>Vertebrata</taxon>
        <taxon>Euteleostomi</taxon>
        <taxon>Actinopterygii</taxon>
        <taxon>Neopterygii</taxon>
        <taxon>Teleostei</taxon>
        <taxon>Neoteleostei</taxon>
        <taxon>Acanthomorphata</taxon>
        <taxon>Eupercaria</taxon>
        <taxon>Centrarchiformes</taxon>
        <taxon>Terapontoidei</taxon>
        <taxon>Terapontidae</taxon>
        <taxon>Scortum</taxon>
    </lineage>
</organism>
<name>A0ACB8W9P7_9TELE</name>
<protein>
    <submittedName>
        <fullName evidence="1">Uncharacterized protein</fullName>
    </submittedName>
</protein>
<proteinExistence type="predicted"/>
<sequence length="446" mass="47984">MVRSGSLLAPLPPCRLLAPSASLGRSPADRLQEEPRSPYPAGLRHTGGAAGRRSQEVNRFGPTFSVCAAEDGFSQVTGQTKSGSQAHHERRISRTVRTPGLADYRRPHPGARPGVGATQASAWWPGLCPRDPAGLSPKWRMGPPSSRLTTRRKVHEGPVQCGLGSSRGRGPRRPNPWTKTLAIGTWNVTSLGGRSLSSKCGSSLRGAGPSTTLELPRGLNSSTEYPAFLESLGGVLDSAPAGDSIVLLGDFNAHVGGDSDTWRGVIGRNGLPIDLNPSGVLLLDFCASHSLSITNTMFKHKGVHQCTWHQDTLGRRSMIDFVVVSSDLRPYVLDTRVKRGAELSTDHHLVWWTPEVRDAVRLKKESYRTMLACGTPDAVDRYRQAKQAAAFQGGPGGKNSVWEEFGEAMEEDYRSASRDSGKPSVAPQKGEAVLCQHCLQCLVGSC</sequence>
<evidence type="ECO:0000313" key="1">
    <source>
        <dbReference type="EMBL" id="KAI3364616.1"/>
    </source>
</evidence>
<evidence type="ECO:0000313" key="2">
    <source>
        <dbReference type="Proteomes" id="UP000831701"/>
    </source>
</evidence>
<comment type="caution">
    <text evidence="1">The sequence shown here is derived from an EMBL/GenBank/DDBJ whole genome shotgun (WGS) entry which is preliminary data.</text>
</comment>
<accession>A0ACB8W9P7</accession>
<gene>
    <name evidence="1" type="ORF">L3Q82_011395</name>
</gene>